<proteinExistence type="predicted"/>
<accession>A0A834IQ31</accession>
<evidence type="ECO:0000313" key="2">
    <source>
        <dbReference type="Proteomes" id="UP000625711"/>
    </source>
</evidence>
<evidence type="ECO:0000313" key="1">
    <source>
        <dbReference type="EMBL" id="KAF7284119.1"/>
    </source>
</evidence>
<organism evidence="1 2">
    <name type="scientific">Rhynchophorus ferrugineus</name>
    <name type="common">Red palm weevil</name>
    <name type="synonym">Curculio ferrugineus</name>
    <dbReference type="NCBI Taxonomy" id="354439"/>
    <lineage>
        <taxon>Eukaryota</taxon>
        <taxon>Metazoa</taxon>
        <taxon>Ecdysozoa</taxon>
        <taxon>Arthropoda</taxon>
        <taxon>Hexapoda</taxon>
        <taxon>Insecta</taxon>
        <taxon>Pterygota</taxon>
        <taxon>Neoptera</taxon>
        <taxon>Endopterygota</taxon>
        <taxon>Coleoptera</taxon>
        <taxon>Polyphaga</taxon>
        <taxon>Cucujiformia</taxon>
        <taxon>Curculionidae</taxon>
        <taxon>Dryophthorinae</taxon>
        <taxon>Rhynchophorus</taxon>
    </lineage>
</organism>
<name>A0A834IQ31_RHYFE</name>
<keyword evidence="2" id="KW-1185">Reference proteome</keyword>
<reference evidence="1" key="1">
    <citation type="submission" date="2020-08" db="EMBL/GenBank/DDBJ databases">
        <title>Genome sequencing and assembly of the red palm weevil Rhynchophorus ferrugineus.</title>
        <authorList>
            <person name="Dias G.B."/>
            <person name="Bergman C.M."/>
            <person name="Manee M."/>
        </authorList>
    </citation>
    <scope>NUCLEOTIDE SEQUENCE</scope>
    <source>
        <strain evidence="1">AA-2017</strain>
        <tissue evidence="1">Whole larva</tissue>
    </source>
</reference>
<gene>
    <name evidence="1" type="ORF">GWI33_022578</name>
</gene>
<protein>
    <submittedName>
        <fullName evidence="1">Uncharacterized protein</fullName>
    </submittedName>
</protein>
<dbReference type="Proteomes" id="UP000625711">
    <property type="component" value="Unassembled WGS sequence"/>
</dbReference>
<comment type="caution">
    <text evidence="1">The sequence shown here is derived from an EMBL/GenBank/DDBJ whole genome shotgun (WGS) entry which is preliminary data.</text>
</comment>
<dbReference type="AlphaFoldDB" id="A0A834IQ31"/>
<dbReference type="EMBL" id="JAACXV010000083">
    <property type="protein sequence ID" value="KAF7284119.1"/>
    <property type="molecule type" value="Genomic_DNA"/>
</dbReference>
<sequence length="67" mass="7448">MNIQRATDGTTSQLQVLVEYAVRRGANVIRVVYCGSETVGGFSKELDVVQKRDFCTPTLFYFANGVQ</sequence>